<comment type="subcellular location">
    <subcellularLocation>
        <location evidence="1">Endomembrane system</location>
        <topology evidence="1">Multi-pass membrane protein</topology>
    </subcellularLocation>
</comment>
<gene>
    <name evidence="6" type="ORF">ACFL27_12230</name>
</gene>
<dbReference type="EMBL" id="JBHPBY010000137">
    <property type="protein sequence ID" value="MFC1850954.1"/>
    <property type="molecule type" value="Genomic_DNA"/>
</dbReference>
<evidence type="ECO:0000256" key="5">
    <source>
        <dbReference type="SAM" id="Phobius"/>
    </source>
</evidence>
<protein>
    <submittedName>
        <fullName evidence="6">Methyltransferase family protein</fullName>
        <ecNumber evidence="6">2.1.1.100</ecNumber>
        <ecNumber evidence="6">2.1.1.334</ecNumber>
    </submittedName>
</protein>
<comment type="caution">
    <text evidence="6">The sequence shown here is derived from an EMBL/GenBank/DDBJ whole genome shotgun (WGS) entry which is preliminary data.</text>
</comment>
<organism evidence="6 7">
    <name type="scientific">candidate division CSSED10-310 bacterium</name>
    <dbReference type="NCBI Taxonomy" id="2855610"/>
    <lineage>
        <taxon>Bacteria</taxon>
        <taxon>Bacteria division CSSED10-310</taxon>
    </lineage>
</organism>
<dbReference type="Gene3D" id="1.20.120.1630">
    <property type="match status" value="1"/>
</dbReference>
<accession>A0ABV6YXM1</accession>
<keyword evidence="2 5" id="KW-0812">Transmembrane</keyword>
<dbReference type="GO" id="GO:0004671">
    <property type="term" value="F:protein C-terminal S-isoprenylcysteine carboxyl O-methyltransferase activity"/>
    <property type="evidence" value="ECO:0007669"/>
    <property type="project" value="UniProtKB-EC"/>
</dbReference>
<feature type="transmembrane region" description="Helical" evidence="5">
    <location>
        <begin position="12"/>
        <end position="39"/>
    </location>
</feature>
<name>A0ABV6YXM1_UNCC1</name>
<evidence type="ECO:0000256" key="2">
    <source>
        <dbReference type="ARBA" id="ARBA00022692"/>
    </source>
</evidence>
<dbReference type="EC" id="2.1.1.100" evidence="6"/>
<keyword evidence="7" id="KW-1185">Reference proteome</keyword>
<evidence type="ECO:0000256" key="1">
    <source>
        <dbReference type="ARBA" id="ARBA00004127"/>
    </source>
</evidence>
<evidence type="ECO:0000256" key="3">
    <source>
        <dbReference type="ARBA" id="ARBA00022989"/>
    </source>
</evidence>
<dbReference type="Proteomes" id="UP001594351">
    <property type="component" value="Unassembled WGS sequence"/>
</dbReference>
<keyword evidence="6" id="KW-0489">Methyltransferase</keyword>
<keyword evidence="3 5" id="KW-1133">Transmembrane helix</keyword>
<dbReference type="Pfam" id="PF04191">
    <property type="entry name" value="PEMT"/>
    <property type="match status" value="1"/>
</dbReference>
<evidence type="ECO:0000313" key="6">
    <source>
        <dbReference type="EMBL" id="MFC1850954.1"/>
    </source>
</evidence>
<dbReference type="InterPro" id="IPR007318">
    <property type="entry name" value="Phopholipid_MeTrfase"/>
</dbReference>
<keyword evidence="6" id="KW-0808">Transferase</keyword>
<sequence>MQYIISRHPQQLTVSVSFLGISVAIGSWLAFAFIVLGVIGAHYKILAEEEACLEQYGESYKNYMERIPRYFLFF</sequence>
<evidence type="ECO:0000256" key="4">
    <source>
        <dbReference type="ARBA" id="ARBA00023136"/>
    </source>
</evidence>
<proteinExistence type="predicted"/>
<reference evidence="6 7" key="1">
    <citation type="submission" date="2024-09" db="EMBL/GenBank/DDBJ databases">
        <title>Laminarin stimulates single cell rates of sulfate reduction while oxygen inhibits transcriptomic activity in coastal marine sediment.</title>
        <authorList>
            <person name="Lindsay M."/>
            <person name="Orcutt B."/>
            <person name="Emerson D."/>
            <person name="Stepanauskas R."/>
            <person name="D'Angelo T."/>
        </authorList>
    </citation>
    <scope>NUCLEOTIDE SEQUENCE [LARGE SCALE GENOMIC DNA]</scope>
    <source>
        <strain evidence="6">SAG AM-311-K15</strain>
    </source>
</reference>
<evidence type="ECO:0000313" key="7">
    <source>
        <dbReference type="Proteomes" id="UP001594351"/>
    </source>
</evidence>
<dbReference type="EC" id="2.1.1.334" evidence="6"/>
<keyword evidence="4 5" id="KW-0472">Membrane</keyword>
<dbReference type="GO" id="GO:0032259">
    <property type="term" value="P:methylation"/>
    <property type="evidence" value="ECO:0007669"/>
    <property type="project" value="UniProtKB-KW"/>
</dbReference>